<keyword evidence="7" id="KW-1185">Reference proteome</keyword>
<comment type="caution">
    <text evidence="6">The sequence shown here is derived from an EMBL/GenBank/DDBJ whole genome shotgun (WGS) entry which is preliminary data.</text>
</comment>
<accession>A0ABV2FA23</accession>
<name>A0ABV2FA23_9BACL</name>
<keyword evidence="2" id="KW-0378">Hydrolase</keyword>
<dbReference type="InterPro" id="IPR029052">
    <property type="entry name" value="Metallo-depent_PP-like"/>
</dbReference>
<dbReference type="Gene3D" id="3.60.21.10">
    <property type="match status" value="1"/>
</dbReference>
<organism evidence="6 7">
    <name type="scientific">Paenibacillus favisporus</name>
    <dbReference type="NCBI Taxonomy" id="221028"/>
    <lineage>
        <taxon>Bacteria</taxon>
        <taxon>Bacillati</taxon>
        <taxon>Bacillota</taxon>
        <taxon>Bacilli</taxon>
        <taxon>Bacillales</taxon>
        <taxon>Paenibacillaceae</taxon>
        <taxon>Paenibacillus</taxon>
    </lineage>
</organism>
<evidence type="ECO:0000313" key="6">
    <source>
        <dbReference type="EMBL" id="MET3548625.1"/>
    </source>
</evidence>
<dbReference type="SUPFAM" id="SSF56300">
    <property type="entry name" value="Metallo-dependent phosphatases"/>
    <property type="match status" value="1"/>
</dbReference>
<dbReference type="Pfam" id="PF00149">
    <property type="entry name" value="Metallophos"/>
    <property type="match status" value="1"/>
</dbReference>
<evidence type="ECO:0000256" key="4">
    <source>
        <dbReference type="ARBA" id="ARBA00025742"/>
    </source>
</evidence>
<dbReference type="EMBL" id="JBEPLV010000006">
    <property type="protein sequence ID" value="MET3548625.1"/>
    <property type="molecule type" value="Genomic_DNA"/>
</dbReference>
<evidence type="ECO:0000256" key="3">
    <source>
        <dbReference type="ARBA" id="ARBA00023004"/>
    </source>
</evidence>
<reference evidence="6 7" key="1">
    <citation type="submission" date="2024-06" db="EMBL/GenBank/DDBJ databases">
        <title>Genomic Encyclopedia of Type Strains, Phase IV (KMG-IV): sequencing the most valuable type-strain genomes for metagenomic binning, comparative biology and taxonomic classification.</title>
        <authorList>
            <person name="Goeker M."/>
        </authorList>
    </citation>
    <scope>NUCLEOTIDE SEQUENCE [LARGE SCALE GENOMIC DNA]</scope>
    <source>
        <strain evidence="6 7">DSM 17253</strain>
    </source>
</reference>
<sequence length="280" mass="31994">MMRLALLGDLHYHEIDESVPGLKEARRAFYQTVLEQFLEQEADLYVSLGDLTNFGTASELREVYDLLRRQDKTFIHVLGNHDLYAQRRAEVLEMTGQERYHAIDTDQAMLVFLDTAKEMDFKDWGGWLDPEQLGWLEEQVGLSGDKPLLVFGHHPVYNTTAGSEKDKGSIHPIIDMWSILNQKQGIGIYFNGHTHMDSIAHRQDWSFVQLSACLDQPGFRIVDIAEDAIRITPVEVMDPTLPDHMALLHQHMKHFSPNPDARGMEDDRALLVPLPIAPQI</sequence>
<protein>
    <submittedName>
        <fullName evidence="6">3',5'-cyclic AMP phosphodiesterase CpdA</fullName>
    </submittedName>
</protein>
<comment type="similarity">
    <text evidence="4">Belongs to the cyclic nucleotide phosphodiesterase class-III family.</text>
</comment>
<dbReference type="RefSeq" id="WP_354501130.1">
    <property type="nucleotide sequence ID" value="NZ_JBEPLV010000006.1"/>
</dbReference>
<proteinExistence type="inferred from homology"/>
<feature type="domain" description="Calcineurin-like phosphoesterase" evidence="5">
    <location>
        <begin position="2"/>
        <end position="196"/>
    </location>
</feature>
<dbReference type="InterPro" id="IPR004843">
    <property type="entry name" value="Calcineurin-like_PHP"/>
</dbReference>
<evidence type="ECO:0000256" key="1">
    <source>
        <dbReference type="ARBA" id="ARBA00022723"/>
    </source>
</evidence>
<dbReference type="PANTHER" id="PTHR42988">
    <property type="entry name" value="PHOSPHOHYDROLASE"/>
    <property type="match status" value="1"/>
</dbReference>
<evidence type="ECO:0000256" key="2">
    <source>
        <dbReference type="ARBA" id="ARBA00022801"/>
    </source>
</evidence>
<evidence type="ECO:0000313" key="7">
    <source>
        <dbReference type="Proteomes" id="UP001549098"/>
    </source>
</evidence>
<dbReference type="InterPro" id="IPR050884">
    <property type="entry name" value="CNP_phosphodiesterase-III"/>
</dbReference>
<gene>
    <name evidence="6" type="ORF">ABID47_005255</name>
</gene>
<keyword evidence="1" id="KW-0479">Metal-binding</keyword>
<dbReference type="Proteomes" id="UP001549098">
    <property type="component" value="Unassembled WGS sequence"/>
</dbReference>
<dbReference type="PANTHER" id="PTHR42988:SF2">
    <property type="entry name" value="CYCLIC NUCLEOTIDE PHOSPHODIESTERASE CBUA0032-RELATED"/>
    <property type="match status" value="1"/>
</dbReference>
<evidence type="ECO:0000259" key="5">
    <source>
        <dbReference type="Pfam" id="PF00149"/>
    </source>
</evidence>
<keyword evidence="3" id="KW-0408">Iron</keyword>